<evidence type="ECO:0000313" key="1">
    <source>
        <dbReference type="EMBL" id="MBA2227838.1"/>
    </source>
</evidence>
<keyword evidence="2" id="KW-1185">Reference proteome</keyword>
<sequence>MPVWTPAEQWQRTALFLFARLQFPRFPLADDLLLSHLERTFQLYQAKQEAPLSWQAYLDGLYILDWYVCVGCLERLETAWETLFAARTGRTDCLLVDALRLRAARLYPSDLAAQEQAVSEFWSRLLVPDRPASLPILARYDGRRPLVPWLIRVFQNEHISRLRQTPDNSLEEDDHFVPADLRPADAGASRWRELFVQAAQEWLSQLPEEDLLLLGLRWRYRLNQREAARLFGLNEGTLTRRTDKLRERALDYFRRRLEAEGWTGEDLTPFILSELGQVLTDDPRLSADHLAFLLAQRQAKQAAS</sequence>
<accession>A0A7V9AD37</accession>
<organism evidence="1 2">
    <name type="scientific">Thermogemmata fonticola</name>
    <dbReference type="NCBI Taxonomy" id="2755323"/>
    <lineage>
        <taxon>Bacteria</taxon>
        <taxon>Pseudomonadati</taxon>
        <taxon>Planctomycetota</taxon>
        <taxon>Planctomycetia</taxon>
        <taxon>Gemmatales</taxon>
        <taxon>Gemmataceae</taxon>
        <taxon>Thermogemmata</taxon>
    </lineage>
</organism>
<dbReference type="InterPro" id="IPR013324">
    <property type="entry name" value="RNA_pol_sigma_r3/r4-like"/>
</dbReference>
<dbReference type="EMBL" id="JACEFB010000020">
    <property type="protein sequence ID" value="MBA2227838.1"/>
    <property type="molecule type" value="Genomic_DNA"/>
</dbReference>
<dbReference type="AlphaFoldDB" id="A0A7V9AD37"/>
<evidence type="ECO:0000313" key="2">
    <source>
        <dbReference type="Proteomes" id="UP000542342"/>
    </source>
</evidence>
<dbReference type="Proteomes" id="UP000542342">
    <property type="component" value="Unassembled WGS sequence"/>
</dbReference>
<reference evidence="1 2" key="1">
    <citation type="submission" date="2020-07" db="EMBL/GenBank/DDBJ databases">
        <title>Thermogemmata thermophila gen. nov., sp. nov., a novel moderate thermophilic planctomycete from a Kamchatka hot spring.</title>
        <authorList>
            <person name="Elcheninov A.G."/>
            <person name="Podosokorskaya O.A."/>
            <person name="Kovaleva O.L."/>
            <person name="Novikov A."/>
            <person name="Bonch-Osmolovskaya E.A."/>
            <person name="Toshchakov S.V."/>
            <person name="Kublanov I.V."/>
        </authorList>
    </citation>
    <scope>NUCLEOTIDE SEQUENCE [LARGE SCALE GENOMIC DNA]</scope>
    <source>
        <strain evidence="1 2">2918</strain>
    </source>
</reference>
<dbReference type="Gene3D" id="1.10.10.10">
    <property type="entry name" value="Winged helix-like DNA-binding domain superfamily/Winged helix DNA-binding domain"/>
    <property type="match status" value="1"/>
</dbReference>
<dbReference type="InterPro" id="IPR036388">
    <property type="entry name" value="WH-like_DNA-bd_sf"/>
</dbReference>
<proteinExistence type="predicted"/>
<gene>
    <name evidence="1" type="ORF">H0921_16890</name>
</gene>
<comment type="caution">
    <text evidence="1">The sequence shown here is derived from an EMBL/GenBank/DDBJ whole genome shotgun (WGS) entry which is preliminary data.</text>
</comment>
<protein>
    <submittedName>
        <fullName evidence="1">Sigma-70 family RNA polymerase sigma factor</fullName>
    </submittedName>
</protein>
<dbReference type="SUPFAM" id="SSF88659">
    <property type="entry name" value="Sigma3 and sigma4 domains of RNA polymerase sigma factors"/>
    <property type="match status" value="1"/>
</dbReference>
<name>A0A7V9AD37_9BACT</name>